<gene>
    <name evidence="4" type="ORF">V1634_17715</name>
</gene>
<name>A0ABU7SFH4_9ACTN</name>
<comment type="caution">
    <text evidence="4">The sequence shown here is derived from an EMBL/GenBank/DDBJ whole genome shotgun (WGS) entry which is preliminary data.</text>
</comment>
<dbReference type="SUPFAM" id="SSF52091">
    <property type="entry name" value="SpoIIaa-like"/>
    <property type="match status" value="1"/>
</dbReference>
<feature type="domain" description="STAS" evidence="3">
    <location>
        <begin position="30"/>
        <end position="138"/>
    </location>
</feature>
<evidence type="ECO:0000256" key="1">
    <source>
        <dbReference type="ARBA" id="ARBA00009013"/>
    </source>
</evidence>
<dbReference type="Proteomes" id="UP001339911">
    <property type="component" value="Unassembled WGS sequence"/>
</dbReference>
<dbReference type="NCBIfam" id="TIGR00377">
    <property type="entry name" value="ant_ant_sig"/>
    <property type="match status" value="1"/>
</dbReference>
<accession>A0ABU7SFH4</accession>
<dbReference type="CDD" id="cd07043">
    <property type="entry name" value="STAS_anti-anti-sigma_factors"/>
    <property type="match status" value="1"/>
</dbReference>
<organism evidence="4 5">
    <name type="scientific">Plantactinospora veratri</name>
    <dbReference type="NCBI Taxonomy" id="1436122"/>
    <lineage>
        <taxon>Bacteria</taxon>
        <taxon>Bacillati</taxon>
        <taxon>Actinomycetota</taxon>
        <taxon>Actinomycetes</taxon>
        <taxon>Micromonosporales</taxon>
        <taxon>Micromonosporaceae</taxon>
        <taxon>Plantactinospora</taxon>
    </lineage>
</organism>
<dbReference type="PANTHER" id="PTHR33495">
    <property type="entry name" value="ANTI-SIGMA FACTOR ANTAGONIST TM_1081-RELATED-RELATED"/>
    <property type="match status" value="1"/>
</dbReference>
<evidence type="ECO:0000256" key="2">
    <source>
        <dbReference type="RuleBase" id="RU003749"/>
    </source>
</evidence>
<dbReference type="PANTHER" id="PTHR33495:SF2">
    <property type="entry name" value="ANTI-SIGMA FACTOR ANTAGONIST TM_1081-RELATED"/>
    <property type="match status" value="1"/>
</dbReference>
<dbReference type="PROSITE" id="PS50801">
    <property type="entry name" value="STAS"/>
    <property type="match status" value="1"/>
</dbReference>
<dbReference type="InterPro" id="IPR036513">
    <property type="entry name" value="STAS_dom_sf"/>
</dbReference>
<dbReference type="Pfam" id="PF01740">
    <property type="entry name" value="STAS"/>
    <property type="match status" value="1"/>
</dbReference>
<evidence type="ECO:0000313" key="4">
    <source>
        <dbReference type="EMBL" id="MEE6308670.1"/>
    </source>
</evidence>
<dbReference type="InterPro" id="IPR002645">
    <property type="entry name" value="STAS_dom"/>
</dbReference>
<reference evidence="4 5" key="1">
    <citation type="submission" date="2024-01" db="EMBL/GenBank/DDBJ databases">
        <title>Genome insights into Plantactinospora veratri sp. nov.</title>
        <authorList>
            <person name="Wang L."/>
        </authorList>
    </citation>
    <scope>NUCLEOTIDE SEQUENCE [LARGE SCALE GENOMIC DNA]</scope>
    <source>
        <strain evidence="4 5">NEAU-FHS4</strain>
    </source>
</reference>
<keyword evidence="5" id="KW-1185">Reference proteome</keyword>
<dbReference type="InterPro" id="IPR003658">
    <property type="entry name" value="Anti-sigma_ant"/>
</dbReference>
<dbReference type="Gene3D" id="3.30.750.24">
    <property type="entry name" value="STAS domain"/>
    <property type="match status" value="1"/>
</dbReference>
<evidence type="ECO:0000259" key="3">
    <source>
        <dbReference type="PROSITE" id="PS50801"/>
    </source>
</evidence>
<dbReference type="RefSeq" id="WP_331208947.1">
    <property type="nucleotide sequence ID" value="NZ_JAZGQL010000012.1"/>
</dbReference>
<protein>
    <recommendedName>
        <fullName evidence="2">Anti-sigma factor antagonist</fullName>
    </recommendedName>
</protein>
<evidence type="ECO:0000313" key="5">
    <source>
        <dbReference type="Proteomes" id="UP001339911"/>
    </source>
</evidence>
<comment type="similarity">
    <text evidence="1 2">Belongs to the anti-sigma-factor antagonist family.</text>
</comment>
<sequence length="149" mass="15652">MAPNLSPVTALTRLSVDTRYPQPATARVGVAGEIDLATAPVLRDKLLTLLWDQTPTVLLVDFAGVAFLDCAGIGALLAVRNAAGEAGCEMRIVDPQPFVRRVLEVTELLGIFTAPIEQPQRLRPRSAYLSGTRAAPAIAAEPPGVVAAA</sequence>
<proteinExistence type="inferred from homology"/>
<dbReference type="EMBL" id="JAZGQL010000012">
    <property type="protein sequence ID" value="MEE6308670.1"/>
    <property type="molecule type" value="Genomic_DNA"/>
</dbReference>